<dbReference type="SUPFAM" id="SSF52540">
    <property type="entry name" value="P-loop containing nucleoside triphosphate hydrolases"/>
    <property type="match status" value="1"/>
</dbReference>
<dbReference type="Gene3D" id="3.40.50.300">
    <property type="entry name" value="P-loop containing nucleotide triphosphate hydrolases"/>
    <property type="match status" value="1"/>
</dbReference>
<reference evidence="3 4" key="1">
    <citation type="submission" date="2021-03" db="EMBL/GenBank/DDBJ databases">
        <title>Sequencing the genomes of 1000 actinobacteria strains.</title>
        <authorList>
            <person name="Klenk H.-P."/>
        </authorList>
    </citation>
    <scope>NUCLEOTIDE SEQUENCE [LARGE SCALE GENOMIC DNA]</scope>
    <source>
        <strain evidence="3 4">DSM 46670</strain>
    </source>
</reference>
<dbReference type="RefSeq" id="WP_209634995.1">
    <property type="nucleotide sequence ID" value="NZ_JAGINW010000001.1"/>
</dbReference>
<comment type="caution">
    <text evidence="3">The sequence shown here is derived from an EMBL/GenBank/DDBJ whole genome shotgun (WGS) entry which is preliminary data.</text>
</comment>
<name>A0ABS4T8A1_9PSEU</name>
<organism evidence="3 4">
    <name type="scientific">Kibdelosporangium banguiense</name>
    <dbReference type="NCBI Taxonomy" id="1365924"/>
    <lineage>
        <taxon>Bacteria</taxon>
        <taxon>Bacillati</taxon>
        <taxon>Actinomycetota</taxon>
        <taxon>Actinomycetes</taxon>
        <taxon>Pseudonocardiales</taxon>
        <taxon>Pseudonocardiaceae</taxon>
        <taxon>Kibdelosporangium</taxon>
    </lineage>
</organism>
<evidence type="ECO:0000256" key="1">
    <source>
        <dbReference type="SAM" id="MobiDB-lite"/>
    </source>
</evidence>
<accession>A0ABS4T8A1</accession>
<dbReference type="InterPro" id="IPR011704">
    <property type="entry name" value="ATPase_dyneun-rel_AAA"/>
</dbReference>
<protein>
    <submittedName>
        <fullName evidence="3">MoxR-like ATPase</fullName>
    </submittedName>
</protein>
<feature type="region of interest" description="Disordered" evidence="1">
    <location>
        <begin position="51"/>
        <end position="71"/>
    </location>
</feature>
<feature type="domain" description="AAA+ ATPase" evidence="2">
    <location>
        <begin position="100"/>
        <end position="290"/>
    </location>
</feature>
<dbReference type="InterPro" id="IPR027417">
    <property type="entry name" value="P-loop_NTPase"/>
</dbReference>
<gene>
    <name evidence="3" type="ORF">JOF56_001008</name>
</gene>
<evidence type="ECO:0000259" key="2">
    <source>
        <dbReference type="SMART" id="SM00382"/>
    </source>
</evidence>
<dbReference type="Proteomes" id="UP001519332">
    <property type="component" value="Unassembled WGS sequence"/>
</dbReference>
<sequence length="364" mass="40517">MNANERPDRDEPDERERSSDVPDWWIYRGTGQPLHDGVRLDQLLPQPPPWRRFPGALLADNDAPPEDEGETERRLGIQQFASPAMVNPHEVDMVNAALYLRRPLLLTGPPGAGKSALAFQIAKELRLGRVIRWHITSNSTVKSGLYNYDAIGRAEAIATRHASGDEAGPAEQIGDFVRLGPLATAFLPSRLPRVLLIDELDKSEIDLPNDLLKIFEDGSFQIPELERIASHTPEVAVFTDDPDRRSTIAGGRVTCSAFPVVVMTSNGERDFPPPFLRRCLQVDIRPPDVEKLTAMVAAHLGREHDDELRHELIRDFAEQSERAGGIPADRLIDALFLSTSGAYARDAASWPRLKDALWRDLKAV</sequence>
<dbReference type="InterPro" id="IPR003593">
    <property type="entry name" value="AAA+_ATPase"/>
</dbReference>
<evidence type="ECO:0000313" key="3">
    <source>
        <dbReference type="EMBL" id="MBP2320623.1"/>
    </source>
</evidence>
<evidence type="ECO:0000313" key="4">
    <source>
        <dbReference type="Proteomes" id="UP001519332"/>
    </source>
</evidence>
<dbReference type="Pfam" id="PF07728">
    <property type="entry name" value="AAA_5"/>
    <property type="match status" value="1"/>
</dbReference>
<dbReference type="EMBL" id="JAGINW010000001">
    <property type="protein sequence ID" value="MBP2320623.1"/>
    <property type="molecule type" value="Genomic_DNA"/>
</dbReference>
<feature type="region of interest" description="Disordered" evidence="1">
    <location>
        <begin position="1"/>
        <end position="24"/>
    </location>
</feature>
<feature type="compositionally biased region" description="Basic and acidic residues" evidence="1">
    <location>
        <begin position="1"/>
        <end position="20"/>
    </location>
</feature>
<proteinExistence type="predicted"/>
<dbReference type="CDD" id="cd00009">
    <property type="entry name" value="AAA"/>
    <property type="match status" value="1"/>
</dbReference>
<keyword evidence="4" id="KW-1185">Reference proteome</keyword>
<dbReference type="SMART" id="SM00382">
    <property type="entry name" value="AAA"/>
    <property type="match status" value="1"/>
</dbReference>